<accession>A0ABM2ZM88</accession>
<proteinExistence type="inferred from homology"/>
<evidence type="ECO:0008006" key="6">
    <source>
        <dbReference type="Google" id="ProtNLM"/>
    </source>
</evidence>
<evidence type="ECO:0000256" key="1">
    <source>
        <dbReference type="ARBA" id="ARBA00006974"/>
    </source>
</evidence>
<keyword evidence="4" id="KW-1185">Reference proteome</keyword>
<comment type="similarity">
    <text evidence="1">Belongs to the ARG7 family.</text>
</comment>
<dbReference type="PANTHER" id="PTHR35296:SF8">
    <property type="entry name" value="SMALL AUXIN-UP RNA-RELATED"/>
    <property type="match status" value="1"/>
</dbReference>
<dbReference type="GeneID" id="107941318"/>
<protein>
    <recommendedName>
        <fullName evidence="6">Auxin-responsive protein SAUR71-like</fullName>
    </recommendedName>
</protein>
<dbReference type="RefSeq" id="XP_040943772.1">
    <property type="nucleotide sequence ID" value="XM_041087838.1"/>
</dbReference>
<dbReference type="Pfam" id="PF02519">
    <property type="entry name" value="Auxin_inducible"/>
    <property type="match status" value="1"/>
</dbReference>
<sequence length="168" mass="19702">MILEFGVSDSGFLFSSRTQLAVHQDKLKLLLMRKCKSLSRQLGRSSSYSSLRSKSAREDLRHYIWDHIRRRTRRNEDGDNDDNDDGHQCYETIYVGSTRKRYVVSSKYLKHPLLDALIERSKQKHGGEDHILVKCEVVLFDHLLWMIENSDPNLILDSLEELTDLYVF</sequence>
<organism evidence="4 5">
    <name type="scientific">Gossypium hirsutum</name>
    <name type="common">Upland cotton</name>
    <name type="synonym">Gossypium mexicanum</name>
    <dbReference type="NCBI Taxonomy" id="3635"/>
    <lineage>
        <taxon>Eukaryota</taxon>
        <taxon>Viridiplantae</taxon>
        <taxon>Streptophyta</taxon>
        <taxon>Embryophyta</taxon>
        <taxon>Tracheophyta</taxon>
        <taxon>Spermatophyta</taxon>
        <taxon>Magnoliopsida</taxon>
        <taxon>eudicotyledons</taxon>
        <taxon>Gunneridae</taxon>
        <taxon>Pentapetalae</taxon>
        <taxon>rosids</taxon>
        <taxon>malvids</taxon>
        <taxon>Malvales</taxon>
        <taxon>Malvaceae</taxon>
        <taxon>Malvoideae</taxon>
        <taxon>Gossypium</taxon>
    </lineage>
</organism>
<evidence type="ECO:0000313" key="5">
    <source>
        <dbReference type="RefSeq" id="XP_040943772.1"/>
    </source>
</evidence>
<dbReference type="PANTHER" id="PTHR35296">
    <property type="entry name" value="EXPRESSED PROTEIN"/>
    <property type="match status" value="1"/>
</dbReference>
<keyword evidence="2" id="KW-0217">Developmental protein</keyword>
<evidence type="ECO:0000256" key="3">
    <source>
        <dbReference type="ARBA" id="ARBA00022604"/>
    </source>
</evidence>
<keyword evidence="3" id="KW-0341">Growth regulation</keyword>
<gene>
    <name evidence="5" type="primary">LOC107941318</name>
</gene>
<dbReference type="Proteomes" id="UP000818029">
    <property type="component" value="Chromosome D01"/>
</dbReference>
<reference evidence="4" key="1">
    <citation type="journal article" date="2020" name="Nat. Genet.">
        <title>Genomic diversifications of five Gossypium allopolyploid species and their impact on cotton improvement.</title>
        <authorList>
            <person name="Chen Z.J."/>
            <person name="Sreedasyam A."/>
            <person name="Ando A."/>
            <person name="Song Q."/>
            <person name="De Santiago L.M."/>
            <person name="Hulse-Kemp A.M."/>
            <person name="Ding M."/>
            <person name="Ye W."/>
            <person name="Kirkbride R.C."/>
            <person name="Jenkins J."/>
            <person name="Plott C."/>
            <person name="Lovell J."/>
            <person name="Lin Y.M."/>
            <person name="Vaughn R."/>
            <person name="Liu B."/>
            <person name="Simpson S."/>
            <person name="Scheffler B.E."/>
            <person name="Wen L."/>
            <person name="Saski C.A."/>
            <person name="Grover C.E."/>
            <person name="Hu G."/>
            <person name="Conover J.L."/>
            <person name="Carlson J.W."/>
            <person name="Shu S."/>
            <person name="Boston L.B."/>
            <person name="Williams M."/>
            <person name="Peterson D.G."/>
            <person name="McGee K."/>
            <person name="Jones D.C."/>
            <person name="Wendel J.F."/>
            <person name="Stelly D.M."/>
            <person name="Grimwood J."/>
            <person name="Schmutz J."/>
        </authorList>
    </citation>
    <scope>NUCLEOTIDE SEQUENCE [LARGE SCALE GENOMIC DNA]</scope>
    <source>
        <strain evidence="4">cv. TM-1</strain>
    </source>
</reference>
<reference evidence="5" key="2">
    <citation type="submission" date="2025-08" db="UniProtKB">
        <authorList>
            <consortium name="RefSeq"/>
        </authorList>
    </citation>
    <scope>IDENTIFICATION</scope>
</reference>
<name>A0ABM2ZM88_GOSHI</name>
<evidence type="ECO:0000313" key="4">
    <source>
        <dbReference type="Proteomes" id="UP000818029"/>
    </source>
</evidence>
<evidence type="ECO:0000256" key="2">
    <source>
        <dbReference type="ARBA" id="ARBA00022473"/>
    </source>
</evidence>
<dbReference type="InterPro" id="IPR003676">
    <property type="entry name" value="SAUR_fam"/>
</dbReference>